<gene>
    <name evidence="7" type="ORF">DSTB1V02_LOCUS5862</name>
</gene>
<feature type="transmembrane region" description="Helical" evidence="6">
    <location>
        <begin position="354"/>
        <end position="375"/>
    </location>
</feature>
<feature type="transmembrane region" description="Helical" evidence="6">
    <location>
        <begin position="156"/>
        <end position="175"/>
    </location>
</feature>
<dbReference type="Pfam" id="PF01066">
    <property type="entry name" value="CDP-OH_P_transf"/>
    <property type="match status" value="1"/>
</dbReference>
<dbReference type="InterPro" id="IPR014472">
    <property type="entry name" value="CHOPT"/>
</dbReference>
<feature type="transmembrane region" description="Helical" evidence="6">
    <location>
        <begin position="187"/>
        <end position="211"/>
    </location>
</feature>
<comment type="similarity">
    <text evidence="2 5">Belongs to the CDP-alcohol phosphatidyltransferase class-I family.</text>
</comment>
<dbReference type="Gene3D" id="1.20.120.1760">
    <property type="match status" value="1"/>
</dbReference>
<dbReference type="AlphaFoldDB" id="A0A7R8XH57"/>
<name>A0A7R8XH57_9CRUS</name>
<dbReference type="GO" id="GO:0004307">
    <property type="term" value="F:ethanolaminephosphotransferase activity"/>
    <property type="evidence" value="ECO:0007669"/>
    <property type="project" value="TreeGrafter"/>
</dbReference>
<evidence type="ECO:0000256" key="6">
    <source>
        <dbReference type="SAM" id="Phobius"/>
    </source>
</evidence>
<dbReference type="PANTHER" id="PTHR10414">
    <property type="entry name" value="ETHANOLAMINEPHOSPHOTRANSFERASE"/>
    <property type="match status" value="1"/>
</dbReference>
<feature type="transmembrane region" description="Helical" evidence="6">
    <location>
        <begin position="298"/>
        <end position="316"/>
    </location>
</feature>
<dbReference type="GO" id="GO:0005794">
    <property type="term" value="C:Golgi apparatus"/>
    <property type="evidence" value="ECO:0007669"/>
    <property type="project" value="TreeGrafter"/>
</dbReference>
<dbReference type="PIRSF" id="PIRSF015665">
    <property type="entry name" value="CHOPT"/>
    <property type="match status" value="1"/>
</dbReference>
<evidence type="ECO:0008006" key="9">
    <source>
        <dbReference type="Google" id="ProtNLM"/>
    </source>
</evidence>
<evidence type="ECO:0000256" key="4">
    <source>
        <dbReference type="ARBA" id="ARBA00023136"/>
    </source>
</evidence>
<feature type="transmembrane region" description="Helical" evidence="6">
    <location>
        <begin position="270"/>
        <end position="286"/>
    </location>
</feature>
<keyword evidence="3 5" id="KW-0808">Transferase</keyword>
<comment type="subcellular location">
    <subcellularLocation>
        <location evidence="1">Membrane</location>
    </subcellularLocation>
</comment>
<sequence length="394" mass="44808">MARMFDYEYLSQEHLAGFEHYKYSSVDTNPLSIYVMHPFWNSIVKFFPEWVAPNVLTFTGFMLTVLNFLLFSVYDYEFRASSDTFPKNPPIPEWAWLASALCVFAAHTLDGIDGKQARRTKTSGPLGELFDHGLDSWTTLFIPACLYSVYGSSDYSIGPLRMYFCLWNVFGMFYVSHWEKYNTGLLFLPWGYDLSMVVATLIFSLTFFGGYSMWKFDLPGTSVSAGILCEMMLYAGSLGISLPMSFYNIYKAYKDGTGKGRSFTEANRPFFSLALFFTSCMVWIAYSPSNIIVVDPRAFYFMTGTVVSNICCRLIVNQMSDTRCDLVHWILVPVIVALGIVLCLPAGIASTEKYILWLLTGGVTLLHIHYGICVVRQMCKHFNIHCFSISKKED</sequence>
<feature type="transmembrane region" description="Helical" evidence="6">
    <location>
        <begin position="328"/>
        <end position="348"/>
    </location>
</feature>
<protein>
    <recommendedName>
        <fullName evidence="9">Ethanolaminephosphotransferase 1</fullName>
    </recommendedName>
</protein>
<dbReference type="FunFam" id="1.20.120.1760:FF:000016">
    <property type="entry name" value="ethanolaminephosphotransferase 1"/>
    <property type="match status" value="1"/>
</dbReference>
<evidence type="ECO:0000256" key="5">
    <source>
        <dbReference type="RuleBase" id="RU003750"/>
    </source>
</evidence>
<proteinExistence type="inferred from homology"/>
<dbReference type="OrthoDB" id="196717at2759"/>
<keyword evidence="6" id="KW-1133">Transmembrane helix</keyword>
<dbReference type="EMBL" id="CAJPEV010001012">
    <property type="protein sequence ID" value="CAG0890127.1"/>
    <property type="molecule type" value="Genomic_DNA"/>
</dbReference>
<organism evidence="7">
    <name type="scientific">Darwinula stevensoni</name>
    <dbReference type="NCBI Taxonomy" id="69355"/>
    <lineage>
        <taxon>Eukaryota</taxon>
        <taxon>Metazoa</taxon>
        <taxon>Ecdysozoa</taxon>
        <taxon>Arthropoda</taxon>
        <taxon>Crustacea</taxon>
        <taxon>Oligostraca</taxon>
        <taxon>Ostracoda</taxon>
        <taxon>Podocopa</taxon>
        <taxon>Podocopida</taxon>
        <taxon>Darwinulocopina</taxon>
        <taxon>Darwinuloidea</taxon>
        <taxon>Darwinulidae</taxon>
        <taxon>Darwinula</taxon>
    </lineage>
</organism>
<dbReference type="GO" id="GO:0005789">
    <property type="term" value="C:endoplasmic reticulum membrane"/>
    <property type="evidence" value="ECO:0007669"/>
    <property type="project" value="TreeGrafter"/>
</dbReference>
<accession>A0A7R8XH57</accession>
<evidence type="ECO:0000313" key="8">
    <source>
        <dbReference type="Proteomes" id="UP000677054"/>
    </source>
</evidence>
<dbReference type="PANTHER" id="PTHR10414:SF71">
    <property type="entry name" value="FI05338P"/>
    <property type="match status" value="1"/>
</dbReference>
<keyword evidence="8" id="KW-1185">Reference proteome</keyword>
<keyword evidence="4 6" id="KW-0472">Membrane</keyword>
<dbReference type="EMBL" id="LR900529">
    <property type="protein sequence ID" value="CAD7245996.1"/>
    <property type="molecule type" value="Genomic_DNA"/>
</dbReference>
<evidence type="ECO:0000256" key="3">
    <source>
        <dbReference type="ARBA" id="ARBA00022679"/>
    </source>
</evidence>
<dbReference type="InterPro" id="IPR000462">
    <property type="entry name" value="CDP-OH_P_trans"/>
</dbReference>
<feature type="transmembrane region" description="Helical" evidence="6">
    <location>
        <begin position="231"/>
        <end position="250"/>
    </location>
</feature>
<evidence type="ECO:0000256" key="1">
    <source>
        <dbReference type="ARBA" id="ARBA00004370"/>
    </source>
</evidence>
<reference evidence="7" key="1">
    <citation type="submission" date="2020-11" db="EMBL/GenBank/DDBJ databases">
        <authorList>
            <person name="Tran Van P."/>
        </authorList>
    </citation>
    <scope>NUCLEOTIDE SEQUENCE</scope>
</reference>
<dbReference type="InterPro" id="IPR043130">
    <property type="entry name" value="CDP-OH_PTrfase_TM_dom"/>
</dbReference>
<keyword evidence="6" id="KW-0812">Transmembrane</keyword>
<dbReference type="GO" id="GO:0006646">
    <property type="term" value="P:phosphatidylethanolamine biosynthetic process"/>
    <property type="evidence" value="ECO:0007669"/>
    <property type="project" value="TreeGrafter"/>
</dbReference>
<dbReference type="InterPro" id="IPR048254">
    <property type="entry name" value="CDP_ALCOHOL_P_TRANSF_CS"/>
</dbReference>
<dbReference type="PROSITE" id="PS00379">
    <property type="entry name" value="CDP_ALCOHOL_P_TRANSF"/>
    <property type="match status" value="1"/>
</dbReference>
<evidence type="ECO:0000313" key="7">
    <source>
        <dbReference type="EMBL" id="CAD7245996.1"/>
    </source>
</evidence>
<evidence type="ECO:0000256" key="2">
    <source>
        <dbReference type="ARBA" id="ARBA00010441"/>
    </source>
</evidence>
<feature type="transmembrane region" description="Helical" evidence="6">
    <location>
        <begin position="55"/>
        <end position="74"/>
    </location>
</feature>
<dbReference type="Proteomes" id="UP000677054">
    <property type="component" value="Unassembled WGS sequence"/>
</dbReference>